<keyword evidence="8" id="KW-1185">Reference proteome</keyword>
<gene>
    <name evidence="7" type="ORF">PC9H_008276</name>
</gene>
<keyword evidence="2" id="KW-0378">Hydrolase</keyword>
<dbReference type="InterPro" id="IPR000330">
    <property type="entry name" value="SNF2_N"/>
</dbReference>
<feature type="coiled-coil region" evidence="4">
    <location>
        <begin position="708"/>
        <end position="735"/>
    </location>
</feature>
<dbReference type="PANTHER" id="PTHR45629:SF7">
    <property type="entry name" value="DNA EXCISION REPAIR PROTEIN ERCC-6-RELATED"/>
    <property type="match status" value="1"/>
</dbReference>
<dbReference type="InterPro" id="IPR038718">
    <property type="entry name" value="SNF2-like_sf"/>
</dbReference>
<sequence>MGGLEARVRQPYKKCSRYSATFLAILTTKFQRHVKGGEPTCMLEDKTVLKRLGLSTLMTDKFKPPDLSFHQVQLIKSFIEIVMKKPNDEKVNFVINHADCTSERKVYGDWFRERLAPRVNALVESAMRECGYHPQSVLASQEVDDFPSANLLVNACLTPVAVEMFGEVVMSGDVLMDAAIAANFKTMLIHNVSRMGKAYLRAGTLADEKVKLMRDAVKAVEEPGPQGTTLASIRAALQASKNVERLAGWYPNLQLEAEENIVKLKEAVRIAAELPRGELDTPVRSKKPKANEKMEAARKKARKIHIMPAEMADAMEVARTMQAIATHLELAGDLENCPTEAERHAYASFADEGDLGVEVMSKKTVDQLCVLLSFAQGRPGNWNGFVRDDGATAWHLGLTPSNPAVTRRGPSNTLNQITLDMFARGGPGFKPISLLWHQLVGVAAIVANMFFGDRVTSAPMSGVLLADGVGVGKTAQVMATIAFLQQVELIEQVEAVRDRVNRPPIIPIDGQNIDLTSTGNMPWFMGVTEYVPNEPHLIVVPLSLVAQWKDELYRFFSRGSVDIFQLPNALGDLQTFFTNPDDAWLQSQQKMINRIVICAHSTFQMMAGEVYIVKKARGGYVDGPRPLVSDNIDKLVFGIQWCTAWIDEAHLFRGAGRGLTGVCQLHECARVTHVITATPLFTKIQDIINMARMCNHDEFVLSKGQQLERQFNRDIRAAKREMSQEEKDAVKSRQVRALRGDEIEEEEAGIAVRFAQYSAAKVVQAKLAPHLIRRTLTSVDLEGKPLNTKMPPITEHVLTFKLSDREMENLGLIVDEMESSESGVPANLSRENFFLPYRCGITFFKGANEDWPVFDKHGNSKIGHYDDISSTKLDLVARLVLHLLSHDEIEHPTLADGQVVFPPPPPPAFLGQRPPRKRKVLIYHEFSMMAMTIETVFRMKGIGVLVLNGLMNKQDRERVIDDFVHSDAAEHRVLLFSSIGAVGLNLTCADTVIMLDMIWSQVGTEQIIGRAARLTQENAVHVYHLVALGTTDVLMSTMAREKGEMLATLFSKEKNEKLEEVFYGISKKNAVSDSDQEEDDDDKKKKKKALPKTRTARGAAKNAGLESISRSQTPSISRASKTPTVEEEEQAAEQTATGGADEGAEQRVKGKAKPKPKPATKRQTAAKPRPKPKAKERVKSATEVHDDDDAGPSEPPTAEGSVQNEPNDAAGPSRLPAVGGSTPNTPSHAAGPSWPPVVGGGIPNRPTSHSSTARSSGSVARPSGQPAVAKGAMDVDIDEASTGSARNADAARPSRPPMLLAGPANPGAGRPSKKPMAQTTPVAVNAYVPPPSQQPVAQMGLETADVGRPSQRPAPHEGALSGPSGSQRQLPAGWVATQPASQRPLPAGWVATQPASQADAMEIDHALQRASPPPMDVPMDVDVASHPTKRAKRPAESKVAKSAAVDPLRAAPGLTGPPWTQANPTTPPRAGSKHRPNSSPELSPRTERRRSKTARRGHHSSSDEANTIEDIAMVKQEGEPSQMPLYNDDDDDDEIQEIPGPAGTDEGEDFASLLDNVSEVSESSDDSPLAARQVQMAESATAQHEEVVPRVNLPAHRPPRGRGRGGRARGRR</sequence>
<dbReference type="GO" id="GO:0016787">
    <property type="term" value="F:hydrolase activity"/>
    <property type="evidence" value="ECO:0007669"/>
    <property type="project" value="UniProtKB-KW"/>
</dbReference>
<organism evidence="7 8">
    <name type="scientific">Pleurotus ostreatus</name>
    <name type="common">Oyster mushroom</name>
    <name type="synonym">White-rot fungus</name>
    <dbReference type="NCBI Taxonomy" id="5322"/>
    <lineage>
        <taxon>Eukaryota</taxon>
        <taxon>Fungi</taxon>
        <taxon>Dikarya</taxon>
        <taxon>Basidiomycota</taxon>
        <taxon>Agaricomycotina</taxon>
        <taxon>Agaricomycetes</taxon>
        <taxon>Agaricomycetidae</taxon>
        <taxon>Agaricales</taxon>
        <taxon>Pleurotineae</taxon>
        <taxon>Pleurotaceae</taxon>
        <taxon>Pleurotus</taxon>
    </lineage>
</organism>
<feature type="domain" description="Helicase C-terminal" evidence="6">
    <location>
        <begin position="909"/>
        <end position="1062"/>
    </location>
</feature>
<feature type="compositionally biased region" description="Basic and acidic residues" evidence="5">
    <location>
        <begin position="1173"/>
        <end position="1184"/>
    </location>
</feature>
<feature type="compositionally biased region" description="Acidic residues" evidence="5">
    <location>
        <begin position="1527"/>
        <end position="1536"/>
    </location>
</feature>
<name>A0A8H6ZR16_PLEOS</name>
<evidence type="ECO:0000259" key="6">
    <source>
        <dbReference type="PROSITE" id="PS51194"/>
    </source>
</evidence>
<feature type="compositionally biased region" description="Polar residues" evidence="5">
    <location>
        <begin position="1108"/>
        <end position="1123"/>
    </location>
</feature>
<dbReference type="SUPFAM" id="SSF52540">
    <property type="entry name" value="P-loop containing nucleoside triphosphate hydrolases"/>
    <property type="match status" value="2"/>
</dbReference>
<reference evidence="7" key="1">
    <citation type="submission" date="2019-07" db="EMBL/GenBank/DDBJ databases">
        <authorList>
            <person name="Palmer J.M."/>
        </authorList>
    </citation>
    <scope>NUCLEOTIDE SEQUENCE</scope>
    <source>
        <strain evidence="7">PC9</strain>
    </source>
</reference>
<dbReference type="VEuPathDB" id="FungiDB:PC9H_008276"/>
<accession>A0A8H6ZR16</accession>
<dbReference type="EMBL" id="JACETU010000006">
    <property type="protein sequence ID" value="KAF7425914.1"/>
    <property type="molecule type" value="Genomic_DNA"/>
</dbReference>
<feature type="compositionally biased region" description="Basic residues" evidence="5">
    <location>
        <begin position="1084"/>
        <end position="1095"/>
    </location>
</feature>
<dbReference type="GO" id="GO:0005524">
    <property type="term" value="F:ATP binding"/>
    <property type="evidence" value="ECO:0007669"/>
    <property type="project" value="InterPro"/>
</dbReference>
<evidence type="ECO:0000256" key="4">
    <source>
        <dbReference type="SAM" id="Coils"/>
    </source>
</evidence>
<dbReference type="InterPro" id="IPR049730">
    <property type="entry name" value="SNF2/RAD54-like_C"/>
</dbReference>
<dbReference type="PANTHER" id="PTHR45629">
    <property type="entry name" value="SNF2/RAD54 FAMILY MEMBER"/>
    <property type="match status" value="1"/>
</dbReference>
<dbReference type="PROSITE" id="PS51194">
    <property type="entry name" value="HELICASE_CTER"/>
    <property type="match status" value="1"/>
</dbReference>
<dbReference type="InterPro" id="IPR050496">
    <property type="entry name" value="SNF2_RAD54_helicase_repair"/>
</dbReference>
<keyword evidence="4" id="KW-0175">Coiled coil</keyword>
<feature type="region of interest" description="Disordered" evidence="5">
    <location>
        <begin position="1404"/>
        <end position="1612"/>
    </location>
</feature>
<feature type="compositionally biased region" description="Basic residues" evidence="5">
    <location>
        <begin position="1149"/>
        <end position="1160"/>
    </location>
</feature>
<feature type="region of interest" description="Disordered" evidence="5">
    <location>
        <begin position="1071"/>
        <end position="1373"/>
    </location>
</feature>
<dbReference type="OrthoDB" id="3270319at2759"/>
<dbReference type="Proteomes" id="UP000623687">
    <property type="component" value="Unassembled WGS sequence"/>
</dbReference>
<dbReference type="GeneID" id="59378094"/>
<feature type="compositionally biased region" description="Basic residues" evidence="5">
    <location>
        <begin position="1487"/>
        <end position="1499"/>
    </location>
</feature>
<comment type="caution">
    <text evidence="7">The sequence shown here is derived from an EMBL/GenBank/DDBJ whole genome shotgun (WGS) entry which is preliminary data.</text>
</comment>
<keyword evidence="3" id="KW-0067">ATP-binding</keyword>
<dbReference type="CDD" id="cd18793">
    <property type="entry name" value="SF2_C_SNF"/>
    <property type="match status" value="1"/>
</dbReference>
<dbReference type="Pfam" id="PF00271">
    <property type="entry name" value="Helicase_C"/>
    <property type="match status" value="1"/>
</dbReference>
<keyword evidence="1" id="KW-0547">Nucleotide-binding</keyword>
<dbReference type="Gene3D" id="3.40.50.300">
    <property type="entry name" value="P-loop containing nucleotide triphosphate hydrolases"/>
    <property type="match status" value="1"/>
</dbReference>
<dbReference type="InterPro" id="IPR027417">
    <property type="entry name" value="P-loop_NTPase"/>
</dbReference>
<dbReference type="Pfam" id="PF00176">
    <property type="entry name" value="SNF2-rel_dom"/>
    <property type="match status" value="1"/>
</dbReference>
<evidence type="ECO:0000313" key="7">
    <source>
        <dbReference type="EMBL" id="KAF7425914.1"/>
    </source>
</evidence>
<evidence type="ECO:0000313" key="8">
    <source>
        <dbReference type="Proteomes" id="UP000623687"/>
    </source>
</evidence>
<evidence type="ECO:0000256" key="2">
    <source>
        <dbReference type="ARBA" id="ARBA00022801"/>
    </source>
</evidence>
<proteinExistence type="predicted"/>
<dbReference type="Gene3D" id="3.40.50.10810">
    <property type="entry name" value="Tandem AAA-ATPase domain"/>
    <property type="match status" value="1"/>
</dbReference>
<dbReference type="RefSeq" id="XP_036629218.1">
    <property type="nucleotide sequence ID" value="XM_036777790.1"/>
</dbReference>
<dbReference type="SMART" id="SM00490">
    <property type="entry name" value="HELICc"/>
    <property type="match status" value="1"/>
</dbReference>
<protein>
    <recommendedName>
        <fullName evidence="6">Helicase C-terminal domain-containing protein</fullName>
    </recommendedName>
</protein>
<evidence type="ECO:0000256" key="3">
    <source>
        <dbReference type="ARBA" id="ARBA00022840"/>
    </source>
</evidence>
<evidence type="ECO:0000256" key="5">
    <source>
        <dbReference type="SAM" id="MobiDB-lite"/>
    </source>
</evidence>
<evidence type="ECO:0000256" key="1">
    <source>
        <dbReference type="ARBA" id="ARBA00022741"/>
    </source>
</evidence>
<dbReference type="InterPro" id="IPR001650">
    <property type="entry name" value="Helicase_C-like"/>
</dbReference>
<feature type="compositionally biased region" description="Basic residues" evidence="5">
    <location>
        <begin position="1597"/>
        <end position="1612"/>
    </location>
</feature>
<feature type="compositionally biased region" description="Low complexity" evidence="5">
    <location>
        <begin position="1248"/>
        <end position="1258"/>
    </location>
</feature>